<evidence type="ECO:0000256" key="1">
    <source>
        <dbReference type="SAM" id="Phobius"/>
    </source>
</evidence>
<organism evidence="2 3">
    <name type="scientific">Dendrobium thyrsiflorum</name>
    <name type="common">Pinecone-like raceme dendrobium</name>
    <name type="synonym">Orchid</name>
    <dbReference type="NCBI Taxonomy" id="117978"/>
    <lineage>
        <taxon>Eukaryota</taxon>
        <taxon>Viridiplantae</taxon>
        <taxon>Streptophyta</taxon>
        <taxon>Embryophyta</taxon>
        <taxon>Tracheophyta</taxon>
        <taxon>Spermatophyta</taxon>
        <taxon>Magnoliopsida</taxon>
        <taxon>Liliopsida</taxon>
        <taxon>Asparagales</taxon>
        <taxon>Orchidaceae</taxon>
        <taxon>Epidendroideae</taxon>
        <taxon>Malaxideae</taxon>
        <taxon>Dendrobiinae</taxon>
        <taxon>Dendrobium</taxon>
    </lineage>
</organism>
<evidence type="ECO:0000313" key="2">
    <source>
        <dbReference type="EMBL" id="KAL0915256.1"/>
    </source>
</evidence>
<accession>A0ABD0URE7</accession>
<dbReference type="AlphaFoldDB" id="A0ABD0URE7"/>
<sequence length="67" mass="7825">MITADRITQPGVAAWPRRLHVLIGRIMRCHVAAAPLPRRHLFKRLLGLLFVFSRCSLLFDFAAWRER</sequence>
<evidence type="ECO:0000313" key="3">
    <source>
        <dbReference type="Proteomes" id="UP001552299"/>
    </source>
</evidence>
<keyword evidence="1" id="KW-0812">Transmembrane</keyword>
<comment type="caution">
    <text evidence="2">The sequence shown here is derived from an EMBL/GenBank/DDBJ whole genome shotgun (WGS) entry which is preliminary data.</text>
</comment>
<dbReference type="EMBL" id="JANQDX010000012">
    <property type="protein sequence ID" value="KAL0915256.1"/>
    <property type="molecule type" value="Genomic_DNA"/>
</dbReference>
<feature type="transmembrane region" description="Helical" evidence="1">
    <location>
        <begin position="45"/>
        <end position="64"/>
    </location>
</feature>
<protein>
    <submittedName>
        <fullName evidence="2">Uncharacterized protein</fullName>
    </submittedName>
</protein>
<proteinExistence type="predicted"/>
<keyword evidence="1" id="KW-0472">Membrane</keyword>
<keyword evidence="3" id="KW-1185">Reference proteome</keyword>
<reference evidence="2 3" key="1">
    <citation type="journal article" date="2024" name="Plant Biotechnol. J.">
        <title>Dendrobium thyrsiflorum genome and its molecular insights into genes involved in important horticultural traits.</title>
        <authorList>
            <person name="Chen B."/>
            <person name="Wang J.Y."/>
            <person name="Zheng P.J."/>
            <person name="Li K.L."/>
            <person name="Liang Y.M."/>
            <person name="Chen X.F."/>
            <person name="Zhang C."/>
            <person name="Zhao X."/>
            <person name="He X."/>
            <person name="Zhang G.Q."/>
            <person name="Liu Z.J."/>
            <person name="Xu Q."/>
        </authorList>
    </citation>
    <scope>NUCLEOTIDE SEQUENCE [LARGE SCALE GENOMIC DNA]</scope>
    <source>
        <strain evidence="2">GZMU011</strain>
    </source>
</reference>
<name>A0ABD0URE7_DENTH</name>
<dbReference type="Proteomes" id="UP001552299">
    <property type="component" value="Unassembled WGS sequence"/>
</dbReference>
<keyword evidence="1" id="KW-1133">Transmembrane helix</keyword>
<gene>
    <name evidence="2" type="ORF">M5K25_015659</name>
</gene>